<protein>
    <submittedName>
        <fullName evidence="9">Putative branched-chain amino acid permease (Azaleucine resistance)</fullName>
    </submittedName>
</protein>
<dbReference type="AlphaFoldDB" id="I2PWT7"/>
<keyword evidence="5 8" id="KW-0812">Transmembrane</keyword>
<comment type="similarity">
    <text evidence="2">Belongs to the AzlC family.</text>
</comment>
<dbReference type="PANTHER" id="PTHR34979">
    <property type="entry name" value="INNER MEMBRANE PROTEIN YGAZ"/>
    <property type="match status" value="1"/>
</dbReference>
<feature type="transmembrane region" description="Helical" evidence="8">
    <location>
        <begin position="137"/>
        <end position="160"/>
    </location>
</feature>
<keyword evidence="7 8" id="KW-0472">Membrane</keyword>
<dbReference type="eggNOG" id="COG1296">
    <property type="taxonomic scope" value="Bacteria"/>
</dbReference>
<comment type="subcellular location">
    <subcellularLocation>
        <location evidence="1">Cell membrane</location>
        <topology evidence="1">Multi-pass membrane protein</topology>
    </subcellularLocation>
</comment>
<dbReference type="GO" id="GO:0005886">
    <property type="term" value="C:plasma membrane"/>
    <property type="evidence" value="ECO:0007669"/>
    <property type="project" value="UniProtKB-SubCell"/>
</dbReference>
<dbReference type="STRING" id="596152.DesU5LDRAFT_0277"/>
<dbReference type="GO" id="GO:1903785">
    <property type="term" value="P:L-valine transmembrane transport"/>
    <property type="evidence" value="ECO:0007669"/>
    <property type="project" value="TreeGrafter"/>
</dbReference>
<evidence type="ECO:0000256" key="6">
    <source>
        <dbReference type="ARBA" id="ARBA00022989"/>
    </source>
</evidence>
<keyword evidence="4" id="KW-1003">Cell membrane</keyword>
<evidence type="ECO:0000256" key="5">
    <source>
        <dbReference type="ARBA" id="ARBA00022692"/>
    </source>
</evidence>
<proteinExistence type="inferred from homology"/>
<keyword evidence="6 8" id="KW-1133">Transmembrane helix</keyword>
<evidence type="ECO:0000313" key="9">
    <source>
        <dbReference type="EMBL" id="EIG51993.1"/>
    </source>
</evidence>
<dbReference type="Pfam" id="PF03591">
    <property type="entry name" value="AzlC"/>
    <property type="match status" value="1"/>
</dbReference>
<dbReference type="EMBL" id="JH600068">
    <property type="protein sequence ID" value="EIG51993.1"/>
    <property type="molecule type" value="Genomic_DNA"/>
</dbReference>
<dbReference type="HOGENOM" id="CLU_065777_2_0_7"/>
<evidence type="ECO:0000256" key="8">
    <source>
        <dbReference type="SAM" id="Phobius"/>
    </source>
</evidence>
<evidence type="ECO:0000256" key="1">
    <source>
        <dbReference type="ARBA" id="ARBA00004651"/>
    </source>
</evidence>
<evidence type="ECO:0000256" key="7">
    <source>
        <dbReference type="ARBA" id="ARBA00023136"/>
    </source>
</evidence>
<feature type="transmembrane region" description="Helical" evidence="8">
    <location>
        <begin position="166"/>
        <end position="185"/>
    </location>
</feature>
<dbReference type="OrthoDB" id="9803444at2"/>
<evidence type="ECO:0000256" key="3">
    <source>
        <dbReference type="ARBA" id="ARBA00022448"/>
    </source>
</evidence>
<reference evidence="9" key="1">
    <citation type="submission" date="2011-11" db="EMBL/GenBank/DDBJ databases">
        <title>Improved High-Quality Draft sequence of Desulfovibrio sp. U5L.</title>
        <authorList>
            <consortium name="US DOE Joint Genome Institute"/>
            <person name="Lucas S."/>
            <person name="Han J."/>
            <person name="Lapidus A."/>
            <person name="Cheng J.-F."/>
            <person name="Goodwin L."/>
            <person name="Pitluck S."/>
            <person name="Peters L."/>
            <person name="Ovchinnikova G."/>
            <person name="Held B."/>
            <person name="Detter J.C."/>
            <person name="Han C."/>
            <person name="Tapia R."/>
            <person name="Land M."/>
            <person name="Hauser L."/>
            <person name="Kyrpides N."/>
            <person name="Ivanova N."/>
            <person name="Pagani I."/>
            <person name="Gabster J."/>
            <person name="Walker C."/>
            <person name="Stolyar S."/>
            <person name="Stahl D."/>
            <person name="Arkin A."/>
            <person name="Dehal P."/>
            <person name="Hazen T."/>
            <person name="Woyke T."/>
        </authorList>
    </citation>
    <scope>NUCLEOTIDE SEQUENCE [LARGE SCALE GENOMIC DNA]</scope>
    <source>
        <strain evidence="9">U5L</strain>
    </source>
</reference>
<dbReference type="InterPro" id="IPR011606">
    <property type="entry name" value="Brnchd-chn_aa_trnsp_permease"/>
</dbReference>
<feature type="transmembrane region" description="Helical" evidence="8">
    <location>
        <begin position="23"/>
        <end position="41"/>
    </location>
</feature>
<name>I2PWT7_9BACT</name>
<feature type="transmembrane region" description="Helical" evidence="8">
    <location>
        <begin position="77"/>
        <end position="101"/>
    </location>
</feature>
<gene>
    <name evidence="9" type="ORF">DesU5LDRAFT_0277</name>
</gene>
<sequence>MQEIPCAAARRQPLWPTALARTWPIALGYVPVGMAYGVLAGKAGLGALNVLAMSLLVYAGSSQLVAVGLFAAGASGLSIVVTTLAVNLRHLLFSAAMVPLLRGWRKRELAAFAFELTDESFALHAARFGRGDRDKGLTLAINAAAQTAWVAGTALGLALGDVLGDGRAFALDFALPGMFLALLAGQLAGRSHVAAAVAGAALSLGASACGFSGFGTLAAGLCGAALGLEVERWTNARQPS</sequence>
<evidence type="ECO:0000256" key="4">
    <source>
        <dbReference type="ARBA" id="ARBA00022475"/>
    </source>
</evidence>
<evidence type="ECO:0000256" key="2">
    <source>
        <dbReference type="ARBA" id="ARBA00010735"/>
    </source>
</evidence>
<keyword evidence="3" id="KW-0813">Transport</keyword>
<organism evidence="9">
    <name type="scientific">Desulfovibrio sp. U5L</name>
    <dbReference type="NCBI Taxonomy" id="596152"/>
    <lineage>
        <taxon>Bacteria</taxon>
        <taxon>Pseudomonadati</taxon>
        <taxon>Thermodesulfobacteriota</taxon>
        <taxon>Desulfovibrionia</taxon>
        <taxon>Desulfovibrionales</taxon>
        <taxon>Desulfovibrionaceae</taxon>
        <taxon>Desulfovibrio</taxon>
    </lineage>
</organism>
<accession>I2PWT7</accession>
<feature type="transmembrane region" description="Helical" evidence="8">
    <location>
        <begin position="197"/>
        <end position="226"/>
    </location>
</feature>
<dbReference type="PANTHER" id="PTHR34979:SF1">
    <property type="entry name" value="INNER MEMBRANE PROTEIN YGAZ"/>
    <property type="match status" value="1"/>
</dbReference>